<name>A0A0P9ABH9_9CLOT</name>
<accession>A0A0P9ABH9</accession>
<evidence type="ECO:0000313" key="1">
    <source>
        <dbReference type="EMBL" id="KPU42428.1"/>
    </source>
</evidence>
<gene>
    <name evidence="1" type="ORF">OXPF_42130</name>
</gene>
<dbReference type="EMBL" id="LKET01000068">
    <property type="protein sequence ID" value="KPU42428.1"/>
    <property type="molecule type" value="Genomic_DNA"/>
</dbReference>
<evidence type="ECO:0000313" key="2">
    <source>
        <dbReference type="Proteomes" id="UP000050326"/>
    </source>
</evidence>
<dbReference type="OrthoDB" id="594021at2"/>
<comment type="caution">
    <text evidence="1">The sequence shown here is derived from an EMBL/GenBank/DDBJ whole genome shotgun (WGS) entry which is preliminary data.</text>
</comment>
<evidence type="ECO:0008006" key="3">
    <source>
        <dbReference type="Google" id="ProtNLM"/>
    </source>
</evidence>
<protein>
    <recommendedName>
        <fullName evidence="3">MORN repeat variant</fullName>
    </recommendedName>
</protein>
<dbReference type="STRING" id="36849.OXPF_42130"/>
<sequence length="313" mass="35048">MNKINIKYGTLKGITHLETYENGGIKECTIDELNEIETPFGKFVPQYVDDEARRKNTSSLSFYKNGNLKSLSLQEQTAIKTDYGLIPAEYVTFYEDESIKRIFPLNGEITGYWTEENEYSLAQDFEFVFSFGIIKNKIIGIFFYPSGEIKSLTLWPKETASISSPAAIVDTRIGISLYENGSLKSCEPNNPILTDTPIGVIAAYDKDAVGINADSNSLSFYENGSIKTLTTSTDIIEITDINGNKFIFEPGSRRDYINFDVMDTVPLKISFSNGKVTFNDNSENEFSLSTHSFSVRHFVKKICDSCANCKGCC</sequence>
<reference evidence="1 2" key="1">
    <citation type="submission" date="2015-09" db="EMBL/GenBank/DDBJ databases">
        <title>Genome sequence of Oxobacter pfennigii DSM 3222.</title>
        <authorList>
            <person name="Poehlein A."/>
            <person name="Bengelsdorf F.R."/>
            <person name="Schiel-Bengelsdorf B."/>
            <person name="Duerre P."/>
            <person name="Daniel R."/>
        </authorList>
    </citation>
    <scope>NUCLEOTIDE SEQUENCE [LARGE SCALE GENOMIC DNA]</scope>
    <source>
        <strain evidence="1 2">DSM 3222</strain>
    </source>
</reference>
<dbReference type="PATRIC" id="fig|36849.3.peg.4450"/>
<proteinExistence type="predicted"/>
<dbReference type="Proteomes" id="UP000050326">
    <property type="component" value="Unassembled WGS sequence"/>
</dbReference>
<keyword evidence="2" id="KW-1185">Reference proteome</keyword>
<dbReference type="RefSeq" id="WP_054877137.1">
    <property type="nucleotide sequence ID" value="NZ_LKET01000068.1"/>
</dbReference>
<dbReference type="AlphaFoldDB" id="A0A0P9ABH9"/>
<organism evidence="1 2">
    <name type="scientific">Oxobacter pfennigii</name>
    <dbReference type="NCBI Taxonomy" id="36849"/>
    <lineage>
        <taxon>Bacteria</taxon>
        <taxon>Bacillati</taxon>
        <taxon>Bacillota</taxon>
        <taxon>Clostridia</taxon>
        <taxon>Eubacteriales</taxon>
        <taxon>Clostridiaceae</taxon>
        <taxon>Oxobacter</taxon>
    </lineage>
</organism>